<feature type="region of interest" description="Disordered" evidence="2">
    <location>
        <begin position="613"/>
        <end position="638"/>
    </location>
</feature>
<dbReference type="InterPro" id="IPR036855">
    <property type="entry name" value="Znf_CCCH_sf"/>
</dbReference>
<name>A0A1Q9E5M3_SYMMI</name>
<feature type="compositionally biased region" description="Low complexity" evidence="2">
    <location>
        <begin position="663"/>
        <end position="685"/>
    </location>
</feature>
<dbReference type="InterPro" id="IPR001878">
    <property type="entry name" value="Znf_CCHC"/>
</dbReference>
<feature type="region of interest" description="Disordered" evidence="2">
    <location>
        <begin position="1428"/>
        <end position="1489"/>
    </location>
</feature>
<dbReference type="EMBL" id="LSRX01000257">
    <property type="protein sequence ID" value="OLQ02709.1"/>
    <property type="molecule type" value="Genomic_DNA"/>
</dbReference>
<dbReference type="InterPro" id="IPR012337">
    <property type="entry name" value="RNaseH-like_sf"/>
</dbReference>
<dbReference type="Proteomes" id="UP000186817">
    <property type="component" value="Unassembled WGS sequence"/>
</dbReference>
<evidence type="ECO:0000313" key="4">
    <source>
        <dbReference type="Proteomes" id="UP000186817"/>
    </source>
</evidence>
<evidence type="ECO:0000256" key="1">
    <source>
        <dbReference type="SAM" id="Coils"/>
    </source>
</evidence>
<feature type="compositionally biased region" description="Basic and acidic residues" evidence="2">
    <location>
        <begin position="613"/>
        <end position="622"/>
    </location>
</feature>
<keyword evidence="4" id="KW-1185">Reference proteome</keyword>
<protein>
    <submittedName>
        <fullName evidence="3">Uncharacterized protein</fullName>
    </submittedName>
</protein>
<gene>
    <name evidence="3" type="ORF">AK812_SmicGene14430</name>
</gene>
<dbReference type="PROSITE" id="PS50103">
    <property type="entry name" value="ZF_C3H1"/>
    <property type="match status" value="1"/>
</dbReference>
<evidence type="ECO:0000313" key="3">
    <source>
        <dbReference type="EMBL" id="OLQ02709.1"/>
    </source>
</evidence>
<dbReference type="GO" id="GO:0008270">
    <property type="term" value="F:zinc ion binding"/>
    <property type="evidence" value="ECO:0007669"/>
    <property type="project" value="InterPro"/>
</dbReference>
<dbReference type="SUPFAM" id="SSF90229">
    <property type="entry name" value="CCCH zinc finger"/>
    <property type="match status" value="1"/>
</dbReference>
<dbReference type="GO" id="GO:0015074">
    <property type="term" value="P:DNA integration"/>
    <property type="evidence" value="ECO:0007669"/>
    <property type="project" value="InterPro"/>
</dbReference>
<dbReference type="InterPro" id="IPR001584">
    <property type="entry name" value="Integrase_cat-core"/>
</dbReference>
<feature type="region of interest" description="Disordered" evidence="2">
    <location>
        <begin position="1746"/>
        <end position="1765"/>
    </location>
</feature>
<dbReference type="InterPro" id="IPR013103">
    <property type="entry name" value="RVT_2"/>
</dbReference>
<comment type="caution">
    <text evidence="3">The sequence shown here is derived from an EMBL/GenBank/DDBJ whole genome shotgun (WGS) entry which is preliminary data.</text>
</comment>
<dbReference type="PROSITE" id="PS50994">
    <property type="entry name" value="INTEGRASE"/>
    <property type="match status" value="1"/>
</dbReference>
<feature type="region of interest" description="Disordered" evidence="2">
    <location>
        <begin position="663"/>
        <end position="693"/>
    </location>
</feature>
<proteinExistence type="predicted"/>
<feature type="coiled-coil region" evidence="1">
    <location>
        <begin position="1843"/>
        <end position="1870"/>
    </location>
</feature>
<feature type="compositionally biased region" description="Basic and acidic residues" evidence="2">
    <location>
        <begin position="1449"/>
        <end position="1461"/>
    </location>
</feature>
<dbReference type="OrthoDB" id="430476at2759"/>
<dbReference type="PROSITE" id="PS50158">
    <property type="entry name" value="ZF_CCHC"/>
    <property type="match status" value="1"/>
</dbReference>
<sequence length="2487" mass="275867">MQTLVSQQMVQELSSTNQEATAQASVWSRVGEFFQKRVAEPVRGQVQRASWSETPHVGRARHEAPVAASSPKAPLIPPRVAQAMSEWANRPSLISPPAHTAAPRDADSVSSGVPREVLMEEVKRAVAQAVTQRDEEVRVLKEQNEQLRRVLAGRGGRLGDPRGLHGGEEMQGGLYLQEADARPASFEPAGTLFGEDATTSNHPGPLYGTLRQGVPEGNPPGLDERGTTGPSGHLEQSDGSRGGIAAETAKPEGRLPVPTSQVEHSSDGDNQQPLHLLVQGMRQLQQAYMGRTEGGDFKGVELPAMPDPGQDAAVEYADWLYEVEQSVGSISDKASLWFAGCMAVAHKTYLKYVDATPLQRLSLEPEIPVELKDPKWSRLERRVMTLLLGSLKKAAKEEMVTQRVTTVPNLLYSLHVMYQPGGASERASILRQLEGMSSGEGVSECISALRKWRRYLQRAEEMGVSVPDPSLLLRGVDTMTARTLEEHSEVKFRVALAKNELQLQSRPTLDNVIRYHNTILAELQQVAPSKAKGSGNADTRIKAIGGTNAMGATDATASSPTTRKPKQCKFFLTDKGCSRGSQCKFEHSFPSREERRARCWECGAKNHSKKDCPVLKAKDKPQRPGAQATGADESPSSRLAAAMETTWTPVALAAELQAATTAQASAGAQSQPSASSTLTSTSGASVQGETGSTSEVRALLQEANAMLSKMAKLNQMKVSMDVALQDLGAAVSLLDKDVQEREALWDSGASHVLKPMGQELVENCVPVKVELADGQYVTLHQNAGGSLIASPDTAPTSTILPLGRLVQELGCELFWSKKKGLRIIHPEFGLLKTYTKGPFPMIVETQALALIAQLEEQKVHLLKENTRAGLQTMMKKQMEPSFDWELESYVQSGQKASALRALLHGDSVLGNLSETQRALMAMDIDVSNKTGWKYLKALPVRRSTRKAMMSKRWAVRFGGENSSEMYKEIEDNDVIFLDFDVLNEEQGQVDGLVGWPASDDEVKIKLQPRTALQRSPQQVSFEEEDGVEEIGEHAMVWSSAMHRNIVEAIKQWKEAPGTLEVARMLHKLEGPIKDMSDAEIRKWKRHIRNGHLPYEKRCRTCVRASATGRAHRRVVAPSCYVINIDVCGPFRQKGEYQEAKGYRYALVAGYVMPKIEGFRDYPIADDELGEARDEDDHREHGPAIGGILDPDEFLEEKEEPEVILDGETEEELKRDNARFEELYKEIGDTMEYQVLHFAVPLKSRRTAVVNDAIKTLYLQLRSEGLPVVRLHSDRARELQNQRLRSWLAHRDILATTGESQHPQSNGRAESVVKALKRRTKALMFSNPEVPMTCWPYAMTYAAAQQRTLALGKKGPPATFGEVVEVRKKFWYDRRVDMEPKWTNGRYMGPSPDLRQGHLVRFDDGRYTTTSHFKAGVVIPEEVVAAAERGCDPLPKPRRLRSKSSPPEPYRADGAHGERDPTRGIAYDPVPKRRLRAKSSPPEPGLFILDASARDGRLGQYKASARDGRRTSWEELSAADRVQIVTALRLMRPLKDCEQRAESLATTFMEKGKYGMDEVEQLFRELEQVGQLFSKATGRQQEGEVASWATGVYGHGGISSLRQGVQRLPNTTRFLAKVARDTLKIPWFGTIMLTKNVLMQSHRDGHNHAEAFNAICAVTEFEGGGVWVQDDTLQDEEAVVKEVRPGKKVKGKVHSLKKGEPFMFSPLHWHATEQFTGERLVFVTYCPRTYNLSSRDYEIITDIGFQLPPQKEGTDGEPQAKGTDQVSEPDVGYFVEEGPDVVEGSGGLDPGLKEELDAFVNGNDGDAPAKTLGRLDEDHQQLLEDLQDRSELLRYVLEEEQMILDETRAAQEDIQVQVEKTQEAISNLLEDTKVKEKRAQAIVHKACLKAATVEEEVDFETLLSNLGGEDLQVVHTVPMKQVRRHLSKWKDAVGKELNTLLGGTLRPMDIQEAKRLEQQGKLCLVPSKGVAMLKPPTTRGDGFRRRFRLVLCGNHAEAEPGYGSLYAGGASVEAFPAALIMGSARKWRGASSDVSAAFLLADWPKHLRKYAVVPPRFMVDAGWVDESTVWEVCRPLYGLRESPSIWAGYRTKRLNEAVIAFRGGTIRLKPSMADPELWLAMWTSGDMQAILIAILVLYVDDIFYVSEEEIIQVLHSWIAEEGPCSPLEWAHVGPGTRYLGYEVLQRGFQFVISQSGYISDLLRTYKAEDVLPTLLPSPREWIVDPEDDKAEEFSEEELRQGARSYGAVVITMGSSPVAWRAARQPFVTLSVMEAELLEISEASVLMESVGSLIDELAGTRVKRTLRCDNAAATAMANGGPGSWRTRHLRVRSAHLIEKISRGEMSLSHIEGQNQLADLGTKMHPKVRLWQLLRLWGFEQLLPEATVALVVRVCFLAGMMTMIENVPGATAMDGEDDQEKPPISRSLNQQAAGFCVFVYLYVGGLKEDLARRLATRLTGTGAWPADVWLSWGDVHRKAIDNMICCFRVV</sequence>
<dbReference type="Gene3D" id="3.30.420.10">
    <property type="entry name" value="Ribonuclease H-like superfamily/Ribonuclease H"/>
    <property type="match status" value="1"/>
</dbReference>
<dbReference type="InterPro" id="IPR000571">
    <property type="entry name" value="Znf_CCCH"/>
</dbReference>
<evidence type="ECO:0000256" key="2">
    <source>
        <dbReference type="SAM" id="MobiDB-lite"/>
    </source>
</evidence>
<feature type="region of interest" description="Disordered" evidence="2">
    <location>
        <begin position="191"/>
        <end position="272"/>
    </location>
</feature>
<dbReference type="SUPFAM" id="SSF53098">
    <property type="entry name" value="Ribonuclease H-like"/>
    <property type="match status" value="1"/>
</dbReference>
<dbReference type="Pfam" id="PF07727">
    <property type="entry name" value="RVT_2"/>
    <property type="match status" value="1"/>
</dbReference>
<keyword evidence="1" id="KW-0175">Coiled coil</keyword>
<accession>A0A1Q9E5M3</accession>
<dbReference type="GO" id="GO:0003676">
    <property type="term" value="F:nucleic acid binding"/>
    <property type="evidence" value="ECO:0007669"/>
    <property type="project" value="InterPro"/>
</dbReference>
<organism evidence="3 4">
    <name type="scientific">Symbiodinium microadriaticum</name>
    <name type="common">Dinoflagellate</name>
    <name type="synonym">Zooxanthella microadriatica</name>
    <dbReference type="NCBI Taxonomy" id="2951"/>
    <lineage>
        <taxon>Eukaryota</taxon>
        <taxon>Sar</taxon>
        <taxon>Alveolata</taxon>
        <taxon>Dinophyceae</taxon>
        <taxon>Suessiales</taxon>
        <taxon>Symbiodiniaceae</taxon>
        <taxon>Symbiodinium</taxon>
    </lineage>
</organism>
<dbReference type="InterPro" id="IPR036397">
    <property type="entry name" value="RNaseH_sf"/>
</dbReference>
<dbReference type="CDD" id="cd09272">
    <property type="entry name" value="RNase_HI_RT_Ty1"/>
    <property type="match status" value="1"/>
</dbReference>
<feature type="compositionally biased region" description="Polar residues" evidence="2">
    <location>
        <begin position="258"/>
        <end position="272"/>
    </location>
</feature>
<reference evidence="3 4" key="1">
    <citation type="submission" date="2016-02" db="EMBL/GenBank/DDBJ databases">
        <title>Genome analysis of coral dinoflagellate symbionts highlights evolutionary adaptations to a symbiotic lifestyle.</title>
        <authorList>
            <person name="Aranda M."/>
            <person name="Li Y."/>
            <person name="Liew Y.J."/>
            <person name="Baumgarten S."/>
            <person name="Simakov O."/>
            <person name="Wilson M."/>
            <person name="Piel J."/>
            <person name="Ashoor H."/>
            <person name="Bougouffa S."/>
            <person name="Bajic V.B."/>
            <person name="Ryu T."/>
            <person name="Ravasi T."/>
            <person name="Bayer T."/>
            <person name="Micklem G."/>
            <person name="Kim H."/>
            <person name="Bhak J."/>
            <person name="Lajeunesse T.C."/>
            <person name="Voolstra C.R."/>
        </authorList>
    </citation>
    <scope>NUCLEOTIDE SEQUENCE [LARGE SCALE GENOMIC DNA]</scope>
    <source>
        <strain evidence="3 4">CCMP2467</strain>
    </source>
</reference>
<feature type="region of interest" description="Disordered" evidence="2">
    <location>
        <begin position="47"/>
        <end position="74"/>
    </location>
</feature>